<sequence length="109" mass="12817">MTIAILFHLSNDRTLKHFYSFVQKHHKKDFRKLISYSRFVYIMKNLFVPLFAYLLHMRGAVTGLAFIDSTSINVCRNKRISRNKGVKSIAKRGKTTSGWFYGFKLHLIM</sequence>
<organism evidence="2">
    <name type="scientific">Candidatus Fritschea bemisiae</name>
    <dbReference type="NCBI Taxonomy" id="206681"/>
    <lineage>
        <taxon>Bacteria</taxon>
        <taxon>Pseudomonadati</taxon>
        <taxon>Chlamydiota</taxon>
        <taxon>Chlamydiia</taxon>
        <taxon>Parachlamydiales</taxon>
        <taxon>Simkaniaceae</taxon>
        <taxon>Candidatus Fritschea</taxon>
    </lineage>
</organism>
<dbReference type="InterPro" id="IPR025668">
    <property type="entry name" value="Tnp_DDE_dom"/>
</dbReference>
<protein>
    <submittedName>
        <fullName evidence="2">Putative transposase</fullName>
    </submittedName>
</protein>
<feature type="domain" description="Transposase DDE" evidence="1">
    <location>
        <begin position="59"/>
        <end position="109"/>
    </location>
</feature>
<accession>Q7X399</accession>
<name>Q7X399_9BACT</name>
<dbReference type="Pfam" id="PF13612">
    <property type="entry name" value="DDE_Tnp_1_3"/>
    <property type="match status" value="1"/>
</dbReference>
<reference evidence="2" key="1">
    <citation type="journal article" date="2003" name="Curr. Microbiol.">
        <title>Phylogenetic evidence for two new insect-associated Chlamydia of the family Simkaniaceae.</title>
        <authorList>
            <person name="Thao M.L."/>
            <person name="Baumann L."/>
            <person name="Hess J.M."/>
            <person name="Falk B.W."/>
            <person name="Ng J.C."/>
            <person name="Gullan P.J."/>
            <person name="Baumann P."/>
        </authorList>
    </citation>
    <scope>NUCLEOTIDE SEQUENCE</scope>
    <source>
        <strain evidence="2">Falk</strain>
    </source>
</reference>
<dbReference type="AlphaFoldDB" id="Q7X399"/>
<evidence type="ECO:0000259" key="1">
    <source>
        <dbReference type="Pfam" id="PF13612"/>
    </source>
</evidence>
<evidence type="ECO:0000313" key="2">
    <source>
        <dbReference type="EMBL" id="AAN10189.1"/>
    </source>
</evidence>
<reference evidence="2" key="2">
    <citation type="journal article" date="2005" name="Int. J. Syst. Evol. Microbiol.">
        <title>Novel chlamydiae in whiteflies and scale insects: endosymbionts 'Candidatus Fritschea bemisiae' strain Falk and 'Candidatus Fritschea eriococci' strain Elm.</title>
        <authorList>
            <person name="Everett K.D."/>
            <person name="Thao M."/>
            <person name="Horn M."/>
            <person name="Dyszynski G.E."/>
            <person name="Baumann P."/>
        </authorList>
    </citation>
    <scope>NUCLEOTIDE SEQUENCE</scope>
    <source>
        <strain evidence="2">Falk</strain>
    </source>
</reference>
<proteinExistence type="predicted"/>
<dbReference type="EMBL" id="AY140910">
    <property type="protein sequence ID" value="AAN10189.1"/>
    <property type="molecule type" value="Genomic_DNA"/>
</dbReference>